<dbReference type="EMBL" id="CM042891">
    <property type="protein sequence ID" value="KAI4302290.1"/>
    <property type="molecule type" value="Genomic_DNA"/>
</dbReference>
<evidence type="ECO:0000313" key="2">
    <source>
        <dbReference type="Proteomes" id="UP001057402"/>
    </source>
</evidence>
<proteinExistence type="predicted"/>
<reference evidence="2" key="1">
    <citation type="journal article" date="2023" name="Front. Plant Sci.">
        <title>Chromosomal-level genome assembly of Melastoma candidum provides insights into trichome evolution.</title>
        <authorList>
            <person name="Zhong Y."/>
            <person name="Wu W."/>
            <person name="Sun C."/>
            <person name="Zou P."/>
            <person name="Liu Y."/>
            <person name="Dai S."/>
            <person name="Zhou R."/>
        </authorList>
    </citation>
    <scope>NUCLEOTIDE SEQUENCE [LARGE SCALE GENOMIC DNA]</scope>
</reference>
<dbReference type="Proteomes" id="UP001057402">
    <property type="component" value="Chromosome 12"/>
</dbReference>
<protein>
    <submittedName>
        <fullName evidence="1">Uncharacterized protein</fullName>
    </submittedName>
</protein>
<keyword evidence="2" id="KW-1185">Reference proteome</keyword>
<evidence type="ECO:0000313" key="1">
    <source>
        <dbReference type="EMBL" id="KAI4302290.1"/>
    </source>
</evidence>
<accession>A0ACB9KXU4</accession>
<gene>
    <name evidence="1" type="ORF">MLD38_038060</name>
</gene>
<comment type="caution">
    <text evidence="1">The sequence shown here is derived from an EMBL/GenBank/DDBJ whole genome shotgun (WGS) entry which is preliminary data.</text>
</comment>
<name>A0ACB9KXU4_9MYRT</name>
<sequence length="124" mass="13911">MLGDSPIFSIAMSISLVFDDDRLASRLISHFTKNRVTNCGLAIYGVEMNLKEQMVWSLVPKVQAREARISCQGSDPGDQQLSGSPRCAMSFSEYRPLLQAYLRATRLHPHPLNGDGVHYSCYLY</sequence>
<organism evidence="1 2">
    <name type="scientific">Melastoma candidum</name>
    <dbReference type="NCBI Taxonomy" id="119954"/>
    <lineage>
        <taxon>Eukaryota</taxon>
        <taxon>Viridiplantae</taxon>
        <taxon>Streptophyta</taxon>
        <taxon>Embryophyta</taxon>
        <taxon>Tracheophyta</taxon>
        <taxon>Spermatophyta</taxon>
        <taxon>Magnoliopsida</taxon>
        <taxon>eudicotyledons</taxon>
        <taxon>Gunneridae</taxon>
        <taxon>Pentapetalae</taxon>
        <taxon>rosids</taxon>
        <taxon>malvids</taxon>
        <taxon>Myrtales</taxon>
        <taxon>Melastomataceae</taxon>
        <taxon>Melastomatoideae</taxon>
        <taxon>Melastomateae</taxon>
        <taxon>Melastoma</taxon>
    </lineage>
</organism>